<keyword evidence="2" id="KW-0808">Transferase</keyword>
<name>A0A3N1GZW6_9PSEU</name>
<protein>
    <submittedName>
        <fullName evidence="2">Methyltransferase family protein</fullName>
    </submittedName>
</protein>
<organism evidence="2 3">
    <name type="scientific">Saccharothrix texasensis</name>
    <dbReference type="NCBI Taxonomy" id="103734"/>
    <lineage>
        <taxon>Bacteria</taxon>
        <taxon>Bacillati</taxon>
        <taxon>Actinomycetota</taxon>
        <taxon>Actinomycetes</taxon>
        <taxon>Pseudonocardiales</taxon>
        <taxon>Pseudonocardiaceae</taxon>
        <taxon>Saccharothrix</taxon>
    </lineage>
</organism>
<dbReference type="InterPro" id="IPR029063">
    <property type="entry name" value="SAM-dependent_MTases_sf"/>
</dbReference>
<gene>
    <name evidence="2" type="ORF">EDD40_0990</name>
</gene>
<dbReference type="AlphaFoldDB" id="A0A3N1GZW6"/>
<keyword evidence="2" id="KW-0489">Methyltransferase</keyword>
<dbReference type="CDD" id="cd02440">
    <property type="entry name" value="AdoMet_MTases"/>
    <property type="match status" value="1"/>
</dbReference>
<dbReference type="Pfam" id="PF08241">
    <property type="entry name" value="Methyltransf_11"/>
    <property type="match status" value="1"/>
</dbReference>
<dbReference type="Gene3D" id="3.40.50.150">
    <property type="entry name" value="Vaccinia Virus protein VP39"/>
    <property type="match status" value="1"/>
</dbReference>
<evidence type="ECO:0000313" key="3">
    <source>
        <dbReference type="Proteomes" id="UP000268727"/>
    </source>
</evidence>
<evidence type="ECO:0000313" key="2">
    <source>
        <dbReference type="EMBL" id="ROP35739.1"/>
    </source>
</evidence>
<accession>A0A3N1GZW6</accession>
<feature type="domain" description="Methyltransferase type 11" evidence="1">
    <location>
        <begin position="205"/>
        <end position="292"/>
    </location>
</feature>
<keyword evidence="3" id="KW-1185">Reference proteome</keyword>
<dbReference type="GO" id="GO:0008757">
    <property type="term" value="F:S-adenosylmethionine-dependent methyltransferase activity"/>
    <property type="evidence" value="ECO:0007669"/>
    <property type="project" value="InterPro"/>
</dbReference>
<evidence type="ECO:0000259" key="1">
    <source>
        <dbReference type="Pfam" id="PF08241"/>
    </source>
</evidence>
<dbReference type="SUPFAM" id="SSF53335">
    <property type="entry name" value="S-adenosyl-L-methionine-dependent methyltransferases"/>
    <property type="match status" value="1"/>
</dbReference>
<dbReference type="InterPro" id="IPR013216">
    <property type="entry name" value="Methyltransf_11"/>
</dbReference>
<dbReference type="GO" id="GO:0032259">
    <property type="term" value="P:methylation"/>
    <property type="evidence" value="ECO:0007669"/>
    <property type="project" value="UniProtKB-KW"/>
</dbReference>
<dbReference type="Proteomes" id="UP000268727">
    <property type="component" value="Unassembled WGS sequence"/>
</dbReference>
<sequence>MTVSRPRWVTPREAPAAARVIHAAYGGRYLRHLVKVVVTPHLTVHGHAAVLGVGADHGRRSPGRRVVDSVVHLAWEVAARKRPDDLPWVLRPTHTAGWRLVNLAKDPRRRAATPATIAISGYVFALADRAGMDVSARVDADQHRLLAAYLHRGFRVVHRTTEVLVLHRTARTRDTDRGWRSVLRTGRLTLSAWQARFGAAEGPFLDLGAGDSPLGAELVSSGVLALAVDPQFSVRPPERASHAVAATAEHLPFRDGAFVVVNANFVLQHVTGPRRALAECLRVTCPGGRLVLHPVWAWRFFRSRLERVQGVRVLPGRVLPPGRQRPSVVLSAGKFDVAVNGAQVAAALRPHPLVAWLGRVAMSLAIRAGVRGTR</sequence>
<dbReference type="EMBL" id="RJKM01000001">
    <property type="protein sequence ID" value="ROP35739.1"/>
    <property type="molecule type" value="Genomic_DNA"/>
</dbReference>
<comment type="caution">
    <text evidence="2">The sequence shown here is derived from an EMBL/GenBank/DDBJ whole genome shotgun (WGS) entry which is preliminary data.</text>
</comment>
<reference evidence="2 3" key="1">
    <citation type="submission" date="2018-11" db="EMBL/GenBank/DDBJ databases">
        <title>Sequencing the genomes of 1000 actinobacteria strains.</title>
        <authorList>
            <person name="Klenk H.-P."/>
        </authorList>
    </citation>
    <scope>NUCLEOTIDE SEQUENCE [LARGE SCALE GENOMIC DNA]</scope>
    <source>
        <strain evidence="2 3">DSM 44231</strain>
    </source>
</reference>
<proteinExistence type="predicted"/>